<dbReference type="NCBIfam" id="NF047751">
    <property type="entry name" value="HepT_toxin"/>
    <property type="match status" value="1"/>
</dbReference>
<dbReference type="Proteomes" id="UP000230447">
    <property type="component" value="Unassembled WGS sequence"/>
</dbReference>
<protein>
    <recommendedName>
        <fullName evidence="7">DUF86 domain-containing protein</fullName>
    </recommendedName>
</protein>
<dbReference type="Gene3D" id="1.20.120.580">
    <property type="entry name" value="bsu32300-like"/>
    <property type="match status" value="1"/>
</dbReference>
<dbReference type="PANTHER" id="PTHR33397">
    <property type="entry name" value="UPF0331 PROTEIN YUTE"/>
    <property type="match status" value="1"/>
</dbReference>
<keyword evidence="1" id="KW-1277">Toxin-antitoxin system</keyword>
<dbReference type="InterPro" id="IPR052379">
    <property type="entry name" value="Type_VII_TA_RNase"/>
</dbReference>
<evidence type="ECO:0000256" key="4">
    <source>
        <dbReference type="ARBA" id="ARBA00024207"/>
    </source>
</evidence>
<dbReference type="EMBL" id="PCSB01000077">
    <property type="protein sequence ID" value="PIP31426.1"/>
    <property type="molecule type" value="Genomic_DNA"/>
</dbReference>
<dbReference type="InterPro" id="IPR008201">
    <property type="entry name" value="HepT-like"/>
</dbReference>
<evidence type="ECO:0000256" key="3">
    <source>
        <dbReference type="ARBA" id="ARBA00022801"/>
    </source>
</evidence>
<dbReference type="Pfam" id="PF01934">
    <property type="entry name" value="HepT-like"/>
    <property type="match status" value="1"/>
</dbReference>
<evidence type="ECO:0008006" key="7">
    <source>
        <dbReference type="Google" id="ProtNLM"/>
    </source>
</evidence>
<sequence length="148" mass="17561">MLNKELIKNKLAFIHNDLKMLSLYENCSFQDIVSDFFKHTVVERIIERIINDALDINQHIISEVREEEPPQDYKETFLALAKLEILPKNFSETIAQSVGLRNALVHNYRNLDEKRFYNSIKDCLKDYGKYCELILQYIKKQNGKSYNR</sequence>
<comment type="caution">
    <text evidence="5">The sequence shown here is derived from an EMBL/GenBank/DDBJ whole genome shotgun (WGS) entry which is preliminary data.</text>
</comment>
<comment type="similarity">
    <text evidence="4">Belongs to the HepT RNase toxin family.</text>
</comment>
<evidence type="ECO:0000313" key="6">
    <source>
        <dbReference type="Proteomes" id="UP000230447"/>
    </source>
</evidence>
<evidence type="ECO:0000313" key="5">
    <source>
        <dbReference type="EMBL" id="PIP31426.1"/>
    </source>
</evidence>
<gene>
    <name evidence="5" type="ORF">COX24_03720</name>
</gene>
<accession>A0A2G9ZE25</accession>
<dbReference type="GO" id="GO:0110001">
    <property type="term" value="C:toxin-antitoxin complex"/>
    <property type="evidence" value="ECO:0007669"/>
    <property type="project" value="InterPro"/>
</dbReference>
<keyword evidence="3" id="KW-0378">Hydrolase</keyword>
<dbReference type="AlphaFoldDB" id="A0A2G9ZE25"/>
<dbReference type="GO" id="GO:0004540">
    <property type="term" value="F:RNA nuclease activity"/>
    <property type="evidence" value="ECO:0007669"/>
    <property type="project" value="InterPro"/>
</dbReference>
<keyword evidence="2" id="KW-0540">Nuclease</keyword>
<evidence type="ECO:0000256" key="1">
    <source>
        <dbReference type="ARBA" id="ARBA00022649"/>
    </source>
</evidence>
<evidence type="ECO:0000256" key="2">
    <source>
        <dbReference type="ARBA" id="ARBA00022722"/>
    </source>
</evidence>
<organism evidence="5 6">
    <name type="scientific">bacterium (Candidatus Gribaldobacteria) CG23_combo_of_CG06-09_8_20_14_all_37_87_8</name>
    <dbReference type="NCBI Taxonomy" id="2014278"/>
    <lineage>
        <taxon>Bacteria</taxon>
        <taxon>Candidatus Gribaldobacteria</taxon>
    </lineage>
</organism>
<dbReference type="GO" id="GO:0016787">
    <property type="term" value="F:hydrolase activity"/>
    <property type="evidence" value="ECO:0007669"/>
    <property type="project" value="UniProtKB-KW"/>
</dbReference>
<dbReference type="PANTHER" id="PTHR33397:SF3">
    <property type="entry name" value="MRNA NUCLEASE HEPT"/>
    <property type="match status" value="1"/>
</dbReference>
<dbReference type="InterPro" id="IPR037038">
    <property type="entry name" value="HepT-like_sf"/>
</dbReference>
<name>A0A2G9ZE25_9BACT</name>
<proteinExistence type="inferred from homology"/>
<reference evidence="5 6" key="1">
    <citation type="submission" date="2017-09" db="EMBL/GenBank/DDBJ databases">
        <title>Depth-based differentiation of microbial function through sediment-hosted aquifers and enrichment of novel symbionts in the deep terrestrial subsurface.</title>
        <authorList>
            <person name="Probst A.J."/>
            <person name="Ladd B."/>
            <person name="Jarett J.K."/>
            <person name="Geller-Mcgrath D.E."/>
            <person name="Sieber C.M."/>
            <person name="Emerson J.B."/>
            <person name="Anantharaman K."/>
            <person name="Thomas B.C."/>
            <person name="Malmstrom R."/>
            <person name="Stieglmeier M."/>
            <person name="Klingl A."/>
            <person name="Woyke T."/>
            <person name="Ryan C.M."/>
            <person name="Banfield J.F."/>
        </authorList>
    </citation>
    <scope>NUCLEOTIDE SEQUENCE [LARGE SCALE GENOMIC DNA]</scope>
    <source>
        <strain evidence="5">CG23_combo_of_CG06-09_8_20_14_all_37_87_8</strain>
    </source>
</reference>